<gene>
    <name evidence="2" type="ORF">Bca52824_025538</name>
</gene>
<keyword evidence="3" id="KW-1185">Reference proteome</keyword>
<evidence type="ECO:0000313" key="2">
    <source>
        <dbReference type="EMBL" id="KAG2305790.1"/>
    </source>
</evidence>
<feature type="region of interest" description="Disordered" evidence="1">
    <location>
        <begin position="74"/>
        <end position="118"/>
    </location>
</feature>
<sequence length="148" mass="17171">MASKDQSTLYEPIKELDIMLTQVTSEQMPFPGSEPYNTFRSCRNSHSFDVDNIRYITRSTDIYLLYESIKRHTRASTHNSKLSPKRYTGLSREVDKGREPERRTCEPGGDEEEERKTNRAIEVGSTPTARGLTYVEMWRLQTCINSRV</sequence>
<dbReference type="AlphaFoldDB" id="A0A8X7V717"/>
<proteinExistence type="predicted"/>
<comment type="caution">
    <text evidence="2">The sequence shown here is derived from an EMBL/GenBank/DDBJ whole genome shotgun (WGS) entry which is preliminary data.</text>
</comment>
<accession>A0A8X7V717</accession>
<feature type="compositionally biased region" description="Basic and acidic residues" evidence="1">
    <location>
        <begin position="92"/>
        <end position="105"/>
    </location>
</feature>
<evidence type="ECO:0000313" key="3">
    <source>
        <dbReference type="Proteomes" id="UP000886595"/>
    </source>
</evidence>
<reference evidence="2 3" key="1">
    <citation type="submission" date="2020-02" db="EMBL/GenBank/DDBJ databases">
        <authorList>
            <person name="Ma Q."/>
            <person name="Huang Y."/>
            <person name="Song X."/>
            <person name="Pei D."/>
        </authorList>
    </citation>
    <scope>NUCLEOTIDE SEQUENCE [LARGE SCALE GENOMIC DNA]</scope>
    <source>
        <strain evidence="2">Sxm20200214</strain>
        <tissue evidence="2">Leaf</tissue>
    </source>
</reference>
<dbReference type="OrthoDB" id="3763at2759"/>
<organism evidence="2 3">
    <name type="scientific">Brassica carinata</name>
    <name type="common">Ethiopian mustard</name>
    <name type="synonym">Abyssinian cabbage</name>
    <dbReference type="NCBI Taxonomy" id="52824"/>
    <lineage>
        <taxon>Eukaryota</taxon>
        <taxon>Viridiplantae</taxon>
        <taxon>Streptophyta</taxon>
        <taxon>Embryophyta</taxon>
        <taxon>Tracheophyta</taxon>
        <taxon>Spermatophyta</taxon>
        <taxon>Magnoliopsida</taxon>
        <taxon>eudicotyledons</taxon>
        <taxon>Gunneridae</taxon>
        <taxon>Pentapetalae</taxon>
        <taxon>rosids</taxon>
        <taxon>malvids</taxon>
        <taxon>Brassicales</taxon>
        <taxon>Brassicaceae</taxon>
        <taxon>Brassiceae</taxon>
        <taxon>Brassica</taxon>
    </lineage>
</organism>
<protein>
    <submittedName>
        <fullName evidence="2">Uncharacterized protein</fullName>
    </submittedName>
</protein>
<dbReference type="Proteomes" id="UP000886595">
    <property type="component" value="Unassembled WGS sequence"/>
</dbReference>
<dbReference type="EMBL" id="JAAMPC010000006">
    <property type="protein sequence ID" value="KAG2305790.1"/>
    <property type="molecule type" value="Genomic_DNA"/>
</dbReference>
<evidence type="ECO:0000256" key="1">
    <source>
        <dbReference type="SAM" id="MobiDB-lite"/>
    </source>
</evidence>
<name>A0A8X7V717_BRACI</name>